<accession>A0ACC2UTB5</accession>
<gene>
    <name evidence="1" type="ORF">DSO57_1007006</name>
</gene>
<protein>
    <submittedName>
        <fullName evidence="1">Uncharacterized protein</fullName>
    </submittedName>
</protein>
<keyword evidence="2" id="KW-1185">Reference proteome</keyword>
<name>A0ACC2UTB5_9FUNG</name>
<evidence type="ECO:0000313" key="2">
    <source>
        <dbReference type="Proteomes" id="UP001165960"/>
    </source>
</evidence>
<dbReference type="EMBL" id="QTSX02000020">
    <property type="protein sequence ID" value="KAJ9090012.1"/>
    <property type="molecule type" value="Genomic_DNA"/>
</dbReference>
<reference evidence="1" key="1">
    <citation type="submission" date="2022-04" db="EMBL/GenBank/DDBJ databases">
        <title>Genome of the entomopathogenic fungus Entomophthora muscae.</title>
        <authorList>
            <person name="Elya C."/>
            <person name="Lovett B.R."/>
            <person name="Lee E."/>
            <person name="Macias A.M."/>
            <person name="Hajek A.E."/>
            <person name="De Bivort B.L."/>
            <person name="Kasson M.T."/>
            <person name="De Fine Licht H.H."/>
            <person name="Stajich J.E."/>
        </authorList>
    </citation>
    <scope>NUCLEOTIDE SEQUENCE</scope>
    <source>
        <strain evidence="1">Berkeley</strain>
    </source>
</reference>
<comment type="caution">
    <text evidence="1">The sequence shown here is derived from an EMBL/GenBank/DDBJ whole genome shotgun (WGS) entry which is preliminary data.</text>
</comment>
<dbReference type="Proteomes" id="UP001165960">
    <property type="component" value="Unassembled WGS sequence"/>
</dbReference>
<sequence>MDIFMLLDKLLTCIVNTTRLFFKKNPDGSYVNVKTVGHFSTHSPLLLDKKTGWTNPSQFTSFHLKPVWYPNPRLIGHRSKVNYADATYYFRGGSPVSDRLHCPTFVHCLLTATWQNSTWTPRCSKFIPKGDKIPQRITRVAKEQSTYFIIVKGPWDGRILFNPLALATRRYVTSPSPRVTANPHLEITHMFLPSGLPDGVIGIV</sequence>
<organism evidence="1 2">
    <name type="scientific">Entomophthora muscae</name>
    <dbReference type="NCBI Taxonomy" id="34485"/>
    <lineage>
        <taxon>Eukaryota</taxon>
        <taxon>Fungi</taxon>
        <taxon>Fungi incertae sedis</taxon>
        <taxon>Zoopagomycota</taxon>
        <taxon>Entomophthoromycotina</taxon>
        <taxon>Entomophthoromycetes</taxon>
        <taxon>Entomophthorales</taxon>
        <taxon>Entomophthoraceae</taxon>
        <taxon>Entomophthora</taxon>
    </lineage>
</organism>
<proteinExistence type="predicted"/>
<evidence type="ECO:0000313" key="1">
    <source>
        <dbReference type="EMBL" id="KAJ9090012.1"/>
    </source>
</evidence>